<feature type="compositionally biased region" description="Polar residues" evidence="7">
    <location>
        <begin position="1"/>
        <end position="10"/>
    </location>
</feature>
<evidence type="ECO:0000313" key="8">
    <source>
        <dbReference type="EMBL" id="ANH78999.1"/>
    </source>
</evidence>
<gene>
    <name evidence="5" type="primary">rpsI</name>
    <name evidence="8" type="ORF">Cs308_0829</name>
</gene>
<dbReference type="PROSITE" id="PS00360">
    <property type="entry name" value="RIBOSOMAL_S9"/>
    <property type="match status" value="1"/>
</dbReference>
<dbReference type="InterPro" id="IPR023035">
    <property type="entry name" value="Ribosomal_uS9_bac/plastid"/>
</dbReference>
<dbReference type="PATRIC" id="fig|1806891.3.peg.822"/>
<dbReference type="GO" id="GO:0006412">
    <property type="term" value="P:translation"/>
    <property type="evidence" value="ECO:0007669"/>
    <property type="project" value="UniProtKB-UniRule"/>
</dbReference>
<dbReference type="FunFam" id="3.30.230.10:FF:000001">
    <property type="entry name" value="30S ribosomal protein S9"/>
    <property type="match status" value="1"/>
</dbReference>
<dbReference type="PANTHER" id="PTHR21569">
    <property type="entry name" value="RIBOSOMAL PROTEIN S9"/>
    <property type="match status" value="1"/>
</dbReference>
<dbReference type="InterPro" id="IPR014721">
    <property type="entry name" value="Ribsml_uS5_D2-typ_fold_subgr"/>
</dbReference>
<dbReference type="AlphaFoldDB" id="A0A1A9HVH1"/>
<dbReference type="KEGG" id="csaz:Cs308_0829"/>
<dbReference type="OrthoDB" id="9803965at2"/>
<dbReference type="NCBIfam" id="NF001099">
    <property type="entry name" value="PRK00132.1"/>
    <property type="match status" value="1"/>
</dbReference>
<reference evidence="9" key="1">
    <citation type="submission" date="2016-03" db="EMBL/GenBank/DDBJ databases">
        <title>Culture-independent genomics supports pathogen discovery for uncultivable bacteria within the genus Chlamydia.</title>
        <authorList>
            <person name="Taylor-Brown A."/>
            <person name="Bachmann N.L."/>
            <person name="Borel N."/>
            <person name="Polkinghorne A."/>
        </authorList>
    </citation>
    <scope>NUCLEOTIDE SEQUENCE [LARGE SCALE GENOMIC DNA]</scope>
    <source>
        <strain evidence="9">2742-308</strain>
    </source>
</reference>
<evidence type="ECO:0000313" key="9">
    <source>
        <dbReference type="Proteomes" id="UP000078162"/>
    </source>
</evidence>
<feature type="region of interest" description="Disordered" evidence="7">
    <location>
        <begin position="96"/>
        <end position="133"/>
    </location>
</feature>
<comment type="similarity">
    <text evidence="1 5 6">Belongs to the universal ribosomal protein uS9 family.</text>
</comment>
<dbReference type="EMBL" id="CP014639">
    <property type="protein sequence ID" value="ANH78999.1"/>
    <property type="molecule type" value="Genomic_DNA"/>
</dbReference>
<protein>
    <recommendedName>
        <fullName evidence="4 5">Small ribosomal subunit protein uS9</fullName>
    </recommendedName>
</protein>
<dbReference type="STRING" id="1806891.Cs308_0829"/>
<feature type="compositionally biased region" description="Basic residues" evidence="7">
    <location>
        <begin position="114"/>
        <end position="133"/>
    </location>
</feature>
<evidence type="ECO:0000256" key="5">
    <source>
        <dbReference type="HAMAP-Rule" id="MF_00532"/>
    </source>
</evidence>
<keyword evidence="9" id="KW-1185">Reference proteome</keyword>
<evidence type="ECO:0000256" key="2">
    <source>
        <dbReference type="ARBA" id="ARBA00022980"/>
    </source>
</evidence>
<organism evidence="8 9">
    <name type="scientific">Candidatus Chlamydia sanziniae</name>
    <dbReference type="NCBI Taxonomy" id="1806891"/>
    <lineage>
        <taxon>Bacteria</taxon>
        <taxon>Pseudomonadati</taxon>
        <taxon>Chlamydiota</taxon>
        <taxon>Chlamydiia</taxon>
        <taxon>Chlamydiales</taxon>
        <taxon>Chlamydiaceae</taxon>
        <taxon>Chlamydia/Chlamydophila group</taxon>
        <taxon>Chlamydia</taxon>
    </lineage>
</organism>
<dbReference type="InterPro" id="IPR000754">
    <property type="entry name" value="Ribosomal_uS9"/>
</dbReference>
<dbReference type="GO" id="GO:0003735">
    <property type="term" value="F:structural constituent of ribosome"/>
    <property type="evidence" value="ECO:0007669"/>
    <property type="project" value="InterPro"/>
</dbReference>
<evidence type="ECO:0000256" key="4">
    <source>
        <dbReference type="ARBA" id="ARBA00035259"/>
    </source>
</evidence>
<dbReference type="InterPro" id="IPR020574">
    <property type="entry name" value="Ribosomal_uS9_CS"/>
</dbReference>
<dbReference type="Proteomes" id="UP000078162">
    <property type="component" value="Chromosome"/>
</dbReference>
<name>A0A1A9HVH1_9CHLA</name>
<feature type="region of interest" description="Disordered" evidence="7">
    <location>
        <begin position="1"/>
        <end position="26"/>
    </location>
</feature>
<evidence type="ECO:0000256" key="7">
    <source>
        <dbReference type="SAM" id="MobiDB-lite"/>
    </source>
</evidence>
<evidence type="ECO:0000256" key="1">
    <source>
        <dbReference type="ARBA" id="ARBA00005251"/>
    </source>
</evidence>
<dbReference type="GO" id="GO:0003723">
    <property type="term" value="F:RNA binding"/>
    <property type="evidence" value="ECO:0007669"/>
    <property type="project" value="TreeGrafter"/>
</dbReference>
<proteinExistence type="inferred from homology"/>
<dbReference type="Gene3D" id="3.30.230.10">
    <property type="match status" value="1"/>
</dbReference>
<dbReference type="PANTHER" id="PTHR21569:SF1">
    <property type="entry name" value="SMALL RIBOSOMAL SUBUNIT PROTEIN US9M"/>
    <property type="match status" value="1"/>
</dbReference>
<evidence type="ECO:0000256" key="3">
    <source>
        <dbReference type="ARBA" id="ARBA00023274"/>
    </source>
</evidence>
<dbReference type="Pfam" id="PF00380">
    <property type="entry name" value="Ribosomal_S9"/>
    <property type="match status" value="1"/>
</dbReference>
<dbReference type="SUPFAM" id="SSF54211">
    <property type="entry name" value="Ribosomal protein S5 domain 2-like"/>
    <property type="match status" value="1"/>
</dbReference>
<keyword evidence="3 5" id="KW-0687">Ribonucleoprotein</keyword>
<dbReference type="GO" id="GO:0022627">
    <property type="term" value="C:cytosolic small ribosomal subunit"/>
    <property type="evidence" value="ECO:0007669"/>
    <property type="project" value="TreeGrafter"/>
</dbReference>
<accession>A0A1A9HVH1</accession>
<evidence type="ECO:0000256" key="6">
    <source>
        <dbReference type="RuleBase" id="RU003815"/>
    </source>
</evidence>
<dbReference type="HAMAP" id="MF_00532_B">
    <property type="entry name" value="Ribosomal_uS9_B"/>
    <property type="match status" value="1"/>
</dbReference>
<keyword evidence="2 5" id="KW-0689">Ribosomal protein</keyword>
<dbReference type="InterPro" id="IPR020568">
    <property type="entry name" value="Ribosomal_Su5_D2-typ_SF"/>
</dbReference>
<sequence>MAKNTMQESVATGRRKQAVSSVRLRPGSGKIDVNGKTFKEYFPSEIQRTTILSPLKTIGNQDQFDLIIRVSGGGIQGQVIATRLGLARALLKENEESRQELKSCGFLTRDPRKKERKKYGHKKARKSFQFSKR</sequence>